<dbReference type="Proteomes" id="UP000612361">
    <property type="component" value="Unassembled WGS sequence"/>
</dbReference>
<dbReference type="InterPro" id="IPR000515">
    <property type="entry name" value="MetI-like"/>
</dbReference>
<dbReference type="PROSITE" id="PS50928">
    <property type="entry name" value="ABC_TM1"/>
    <property type="match status" value="1"/>
</dbReference>
<feature type="transmembrane region" description="Helical" evidence="8">
    <location>
        <begin position="149"/>
        <end position="168"/>
    </location>
</feature>
<dbReference type="Gene3D" id="1.10.3720.10">
    <property type="entry name" value="MetI-like"/>
    <property type="match status" value="1"/>
</dbReference>
<feature type="transmembrane region" description="Helical" evidence="8">
    <location>
        <begin position="299"/>
        <end position="320"/>
    </location>
</feature>
<dbReference type="PANTHER" id="PTHR42929">
    <property type="entry name" value="INNER MEMBRANE ABC TRANSPORTER PERMEASE PROTEIN YDCU-RELATED-RELATED"/>
    <property type="match status" value="1"/>
</dbReference>
<feature type="transmembrane region" description="Helical" evidence="8">
    <location>
        <begin position="255"/>
        <end position="273"/>
    </location>
</feature>
<evidence type="ECO:0000313" key="11">
    <source>
        <dbReference type="Proteomes" id="UP000612361"/>
    </source>
</evidence>
<name>A0A923KVY6_9BURK</name>
<keyword evidence="7 8" id="KW-0472">Membrane</keyword>
<protein>
    <submittedName>
        <fullName evidence="10">ABC transporter permease subunit</fullName>
    </submittedName>
</protein>
<dbReference type="Pfam" id="PF00528">
    <property type="entry name" value="BPD_transp_1"/>
    <property type="match status" value="1"/>
</dbReference>
<sequence>MKQFLNRLLLWRATHQFISSPIPSGSAHLSTASVFGWRLPLPSGRSFVIGVPFVWLTLTFLLPFLMVFKISLLDTDLGDPFVSLVSYVDGIIHIKLKVSNYLFVLQDKLYVLTYLRSIKYAAATTLTCLLIGYPFAYFMARARATIRPILLMLVMLPFWTSFLLRIYAWKGILANDGLLNHFLLAIGVIDVPIHMMNTVISLMIGMTYAYLPFMILPLYANLVKMDIRYLEAAADLGATPWYTFFRVTIPLSKSGIVAGSMLVFIPCVGEYVIPELLGGPETFMIGRALWDEFFTNNDWSLASAVTVFVILLILLPMAVFNKYKALQEEHKA</sequence>
<evidence type="ECO:0000256" key="6">
    <source>
        <dbReference type="ARBA" id="ARBA00022989"/>
    </source>
</evidence>
<evidence type="ECO:0000256" key="5">
    <source>
        <dbReference type="ARBA" id="ARBA00022692"/>
    </source>
</evidence>
<dbReference type="GO" id="GO:0055085">
    <property type="term" value="P:transmembrane transport"/>
    <property type="evidence" value="ECO:0007669"/>
    <property type="project" value="InterPro"/>
</dbReference>
<evidence type="ECO:0000259" key="9">
    <source>
        <dbReference type="PROSITE" id="PS50928"/>
    </source>
</evidence>
<keyword evidence="3 8" id="KW-0813">Transport</keyword>
<evidence type="ECO:0000256" key="2">
    <source>
        <dbReference type="ARBA" id="ARBA00007069"/>
    </source>
</evidence>
<keyword evidence="5 8" id="KW-0812">Transmembrane</keyword>
<organism evidence="10 11">
    <name type="scientific">Undibacterium rugosum</name>
    <dbReference type="NCBI Taxonomy" id="2762291"/>
    <lineage>
        <taxon>Bacteria</taxon>
        <taxon>Pseudomonadati</taxon>
        <taxon>Pseudomonadota</taxon>
        <taxon>Betaproteobacteria</taxon>
        <taxon>Burkholderiales</taxon>
        <taxon>Oxalobacteraceae</taxon>
        <taxon>Undibacterium</taxon>
    </lineage>
</organism>
<dbReference type="RefSeq" id="WP_186881475.1">
    <property type="nucleotide sequence ID" value="NZ_JACOGG010000010.1"/>
</dbReference>
<evidence type="ECO:0000256" key="7">
    <source>
        <dbReference type="ARBA" id="ARBA00023136"/>
    </source>
</evidence>
<evidence type="ECO:0000256" key="4">
    <source>
        <dbReference type="ARBA" id="ARBA00022475"/>
    </source>
</evidence>
<accession>A0A923KVY6</accession>
<keyword evidence="4" id="KW-1003">Cell membrane</keyword>
<keyword evidence="11" id="KW-1185">Reference proteome</keyword>
<dbReference type="EMBL" id="JACOGG010000010">
    <property type="protein sequence ID" value="MBC3935917.1"/>
    <property type="molecule type" value="Genomic_DNA"/>
</dbReference>
<feature type="transmembrane region" description="Helical" evidence="8">
    <location>
        <begin position="46"/>
        <end position="68"/>
    </location>
</feature>
<gene>
    <name evidence="10" type="ORF">H8K47_11145</name>
</gene>
<proteinExistence type="inferred from homology"/>
<reference evidence="10" key="1">
    <citation type="submission" date="2020-08" db="EMBL/GenBank/DDBJ databases">
        <title>Novel species isolated from subtropical streams in China.</title>
        <authorList>
            <person name="Lu H."/>
        </authorList>
    </citation>
    <scope>NUCLEOTIDE SEQUENCE</scope>
    <source>
        <strain evidence="10">CY7W</strain>
    </source>
</reference>
<keyword evidence="6 8" id="KW-1133">Transmembrane helix</keyword>
<evidence type="ECO:0000256" key="8">
    <source>
        <dbReference type="RuleBase" id="RU363032"/>
    </source>
</evidence>
<dbReference type="AlphaFoldDB" id="A0A923KVY6"/>
<feature type="domain" description="ABC transmembrane type-1" evidence="9">
    <location>
        <begin position="114"/>
        <end position="320"/>
    </location>
</feature>
<dbReference type="PANTHER" id="PTHR42929:SF3">
    <property type="entry name" value="PUTRESCINE TRANSPORT SYSTEM PERMEASE PROTEIN POTH"/>
    <property type="match status" value="1"/>
</dbReference>
<feature type="transmembrane region" description="Helical" evidence="8">
    <location>
        <begin position="80"/>
        <end position="98"/>
    </location>
</feature>
<dbReference type="SUPFAM" id="SSF161098">
    <property type="entry name" value="MetI-like"/>
    <property type="match status" value="1"/>
</dbReference>
<evidence type="ECO:0000256" key="1">
    <source>
        <dbReference type="ARBA" id="ARBA00004651"/>
    </source>
</evidence>
<dbReference type="CDD" id="cd06261">
    <property type="entry name" value="TM_PBP2"/>
    <property type="match status" value="1"/>
</dbReference>
<evidence type="ECO:0000313" key="10">
    <source>
        <dbReference type="EMBL" id="MBC3935917.1"/>
    </source>
</evidence>
<dbReference type="GO" id="GO:0005886">
    <property type="term" value="C:plasma membrane"/>
    <property type="evidence" value="ECO:0007669"/>
    <property type="project" value="UniProtKB-SubCell"/>
</dbReference>
<evidence type="ECO:0000256" key="3">
    <source>
        <dbReference type="ARBA" id="ARBA00022448"/>
    </source>
</evidence>
<comment type="similarity">
    <text evidence="2">Belongs to the binding-protein-dependent transport system permease family. CysTW subfamily.</text>
</comment>
<comment type="subcellular location">
    <subcellularLocation>
        <location evidence="1 8">Cell membrane</location>
        <topology evidence="1 8">Multi-pass membrane protein</topology>
    </subcellularLocation>
</comment>
<comment type="caution">
    <text evidence="10">The sequence shown here is derived from an EMBL/GenBank/DDBJ whole genome shotgun (WGS) entry which is preliminary data.</text>
</comment>
<dbReference type="InterPro" id="IPR035906">
    <property type="entry name" value="MetI-like_sf"/>
</dbReference>
<feature type="transmembrane region" description="Helical" evidence="8">
    <location>
        <begin position="118"/>
        <end position="137"/>
    </location>
</feature>
<feature type="transmembrane region" description="Helical" evidence="8">
    <location>
        <begin position="199"/>
        <end position="220"/>
    </location>
</feature>